<reference evidence="7 8" key="1">
    <citation type="submission" date="2023-06" db="EMBL/GenBank/DDBJ databases">
        <title>Alkalimonas sp., MEB004 an alkaliphilic bacterium isolated from Lonar Lake, India.</title>
        <authorList>
            <person name="Joshi A."/>
            <person name="Thite S."/>
        </authorList>
    </citation>
    <scope>NUCLEOTIDE SEQUENCE [LARGE SCALE GENOMIC DNA]</scope>
    <source>
        <strain evidence="7 8">MEB004</strain>
    </source>
</reference>
<evidence type="ECO:0000313" key="7">
    <source>
        <dbReference type="EMBL" id="MEE2024696.1"/>
    </source>
</evidence>
<dbReference type="GO" id="GO:0008446">
    <property type="term" value="F:GDP-mannose 4,6-dehydratase activity"/>
    <property type="evidence" value="ECO:0007669"/>
    <property type="project" value="UniProtKB-EC"/>
</dbReference>
<dbReference type="InterPro" id="IPR036291">
    <property type="entry name" value="NAD(P)-bd_dom_sf"/>
</dbReference>
<dbReference type="EC" id="4.2.1.47" evidence="3 5"/>
<organism evidence="7 8">
    <name type="scientific">Alkalimonas mucilaginosa</name>
    <dbReference type="NCBI Taxonomy" id="3057676"/>
    <lineage>
        <taxon>Bacteria</taxon>
        <taxon>Pseudomonadati</taxon>
        <taxon>Pseudomonadota</taxon>
        <taxon>Gammaproteobacteria</taxon>
        <taxon>Alkalimonas</taxon>
    </lineage>
</organism>
<dbReference type="InterPro" id="IPR006368">
    <property type="entry name" value="GDP_Man_deHydtase"/>
</dbReference>
<dbReference type="Proteomes" id="UP001339167">
    <property type="component" value="Unassembled WGS sequence"/>
</dbReference>
<comment type="cofactor">
    <cofactor evidence="1 5">
        <name>NADP(+)</name>
        <dbReference type="ChEBI" id="CHEBI:58349"/>
    </cofactor>
</comment>
<proteinExistence type="inferred from homology"/>
<sequence length="373" mass="42136">MTEKKALITGITGQDGSYLAELLLGKGYQVHGLKRRASSFNTQRIDHLYQDPHTPDPKLILHYGDMTDSSGLMRLLAEIRPDEVYNLAAQSHVAVSFESAEYTADVDALGTLRLLEAIRAAGLTQCRFFQASTSELYGLVQESPQRESTPFHPRSPYAVAKLYAYWITVNYREAYGLYACNGIMFNHESPRRGETFVTRKITRAFAAMAYGLQSCLYLGNMDARRDWGHAADYMELVWRMMQQEQADDFVLATGQQHSVRDFVQQCATELGIELEFSGEGCAETGRVRTACPERAPALKVGDVLVRVDPRYFRPAEVDSLLGDASKAHRTFNWRPSCSFIQLCQQMMQHDIAEAQQQALLRQHGFCGRSYDRD</sequence>
<evidence type="ECO:0000256" key="1">
    <source>
        <dbReference type="ARBA" id="ARBA00001937"/>
    </source>
</evidence>
<comment type="caution">
    <text evidence="7">The sequence shown here is derived from an EMBL/GenBank/DDBJ whole genome shotgun (WGS) entry which is preliminary data.</text>
</comment>
<dbReference type="HAMAP" id="MF_00955">
    <property type="entry name" value="GDP_Man_dehydratase"/>
    <property type="match status" value="1"/>
</dbReference>
<dbReference type="NCBIfam" id="TIGR01472">
    <property type="entry name" value="gmd"/>
    <property type="match status" value="1"/>
</dbReference>
<evidence type="ECO:0000256" key="3">
    <source>
        <dbReference type="ARBA" id="ARBA00011989"/>
    </source>
</evidence>
<evidence type="ECO:0000256" key="2">
    <source>
        <dbReference type="ARBA" id="ARBA00009263"/>
    </source>
</evidence>
<dbReference type="EMBL" id="JAUGZK010000007">
    <property type="protein sequence ID" value="MEE2024696.1"/>
    <property type="molecule type" value="Genomic_DNA"/>
</dbReference>
<comment type="catalytic activity">
    <reaction evidence="5">
        <text>GDP-alpha-D-mannose = GDP-4-dehydro-alpha-D-rhamnose + H2O</text>
        <dbReference type="Rhea" id="RHEA:23820"/>
        <dbReference type="ChEBI" id="CHEBI:15377"/>
        <dbReference type="ChEBI" id="CHEBI:57527"/>
        <dbReference type="ChEBI" id="CHEBI:57964"/>
        <dbReference type="EC" id="4.2.1.47"/>
    </reaction>
</comment>
<protein>
    <recommendedName>
        <fullName evidence="3 5">GDP-mannose 4,6-dehydratase</fullName>
        <ecNumber evidence="3 5">4.2.1.47</ecNumber>
    </recommendedName>
    <alternativeName>
        <fullName evidence="5">GDP-D-mannose dehydratase</fullName>
    </alternativeName>
</protein>
<evidence type="ECO:0000259" key="6">
    <source>
        <dbReference type="Pfam" id="PF16363"/>
    </source>
</evidence>
<dbReference type="CDD" id="cd05260">
    <property type="entry name" value="GDP_MD_SDR_e"/>
    <property type="match status" value="1"/>
</dbReference>
<name>A0ABU7JGX6_9GAMM</name>
<dbReference type="SUPFAM" id="SSF51735">
    <property type="entry name" value="NAD(P)-binding Rossmann-fold domains"/>
    <property type="match status" value="1"/>
</dbReference>
<comment type="similarity">
    <text evidence="2 5">Belongs to the NAD(P)-dependent epimerase/dehydratase family. GDP-mannose 4,6-dehydratase subfamily.</text>
</comment>
<keyword evidence="4 5" id="KW-0456">Lyase</keyword>
<evidence type="ECO:0000313" key="8">
    <source>
        <dbReference type="Proteomes" id="UP001339167"/>
    </source>
</evidence>
<keyword evidence="5" id="KW-0521">NADP</keyword>
<evidence type="ECO:0000256" key="4">
    <source>
        <dbReference type="ARBA" id="ARBA00023239"/>
    </source>
</evidence>
<dbReference type="PANTHER" id="PTHR43715">
    <property type="entry name" value="GDP-MANNOSE 4,6-DEHYDRATASE"/>
    <property type="match status" value="1"/>
</dbReference>
<comment type="caution">
    <text evidence="5">Lacks conserved residue(s) required for the propagation of feature annotation.</text>
</comment>
<dbReference type="PANTHER" id="PTHR43715:SF1">
    <property type="entry name" value="GDP-MANNOSE 4,6 DEHYDRATASE"/>
    <property type="match status" value="1"/>
</dbReference>
<accession>A0ABU7JGX6</accession>
<dbReference type="Gene3D" id="3.90.25.10">
    <property type="entry name" value="UDP-galactose 4-epimerase, domain 1"/>
    <property type="match status" value="1"/>
</dbReference>
<evidence type="ECO:0000256" key="5">
    <source>
        <dbReference type="HAMAP-Rule" id="MF_00955"/>
    </source>
</evidence>
<comment type="function">
    <text evidence="5">Catalyzes the conversion of GDP-D-mannose to GDP-4-dehydro-6-deoxy-D-mannose.</text>
</comment>
<dbReference type="RefSeq" id="WP_330088024.1">
    <property type="nucleotide sequence ID" value="NZ_JAUGZK010000007.1"/>
</dbReference>
<dbReference type="Pfam" id="PF16363">
    <property type="entry name" value="GDP_Man_Dehyd"/>
    <property type="match status" value="1"/>
</dbReference>
<keyword evidence="8" id="KW-1185">Reference proteome</keyword>
<dbReference type="InterPro" id="IPR016040">
    <property type="entry name" value="NAD(P)-bd_dom"/>
</dbReference>
<feature type="domain" description="NAD(P)-binding" evidence="6">
    <location>
        <begin position="7"/>
        <end position="346"/>
    </location>
</feature>
<gene>
    <name evidence="5 7" type="primary">gmd</name>
    <name evidence="7" type="ORF">QWF21_10595</name>
</gene>
<dbReference type="Gene3D" id="3.40.50.720">
    <property type="entry name" value="NAD(P)-binding Rossmann-like Domain"/>
    <property type="match status" value="1"/>
</dbReference>